<reference evidence="2" key="1">
    <citation type="submission" date="2022-11" db="UniProtKB">
        <authorList>
            <consortium name="EnsemblMetazoa"/>
        </authorList>
    </citation>
    <scope>IDENTIFICATION</scope>
</reference>
<dbReference type="InterPro" id="IPR043502">
    <property type="entry name" value="DNA/RNA_pol_sf"/>
</dbReference>
<dbReference type="EnsemblMetazoa" id="XM_021051420.1">
    <property type="protein sequence ID" value="XP_020907079.1"/>
    <property type="gene ID" value="LOC110245159"/>
</dbReference>
<dbReference type="Gene3D" id="3.10.10.10">
    <property type="entry name" value="HIV Type 1 Reverse Transcriptase, subunit A, domain 1"/>
    <property type="match status" value="1"/>
</dbReference>
<dbReference type="KEGG" id="epa:110245159"/>
<evidence type="ECO:0000259" key="1">
    <source>
        <dbReference type="Pfam" id="PF00078"/>
    </source>
</evidence>
<dbReference type="InterPro" id="IPR052055">
    <property type="entry name" value="Hepadnavirus_pol/RT"/>
</dbReference>
<dbReference type="GeneID" id="110245159"/>
<dbReference type="PANTHER" id="PTHR33050:SF7">
    <property type="entry name" value="RIBONUCLEASE H"/>
    <property type="match status" value="1"/>
</dbReference>
<organism evidence="2 3">
    <name type="scientific">Exaiptasia diaphana</name>
    <name type="common">Tropical sea anemone</name>
    <name type="synonym">Aiptasia pulchella</name>
    <dbReference type="NCBI Taxonomy" id="2652724"/>
    <lineage>
        <taxon>Eukaryota</taxon>
        <taxon>Metazoa</taxon>
        <taxon>Cnidaria</taxon>
        <taxon>Anthozoa</taxon>
        <taxon>Hexacorallia</taxon>
        <taxon>Actiniaria</taxon>
        <taxon>Aiptasiidae</taxon>
        <taxon>Exaiptasia</taxon>
    </lineage>
</organism>
<dbReference type="PANTHER" id="PTHR33050">
    <property type="entry name" value="REVERSE TRANSCRIPTASE DOMAIN-CONTAINING PROTEIN"/>
    <property type="match status" value="1"/>
</dbReference>
<name>A0A913XN87_EXADI</name>
<dbReference type="AlphaFoldDB" id="A0A913XN87"/>
<dbReference type="RefSeq" id="XP_020907079.1">
    <property type="nucleotide sequence ID" value="XM_021051420.1"/>
</dbReference>
<dbReference type="InterPro" id="IPR000477">
    <property type="entry name" value="RT_dom"/>
</dbReference>
<dbReference type="InterPro" id="IPR043128">
    <property type="entry name" value="Rev_trsase/Diguanyl_cyclase"/>
</dbReference>
<evidence type="ECO:0000313" key="3">
    <source>
        <dbReference type="Proteomes" id="UP000887567"/>
    </source>
</evidence>
<accession>A0A913XN87</accession>
<dbReference type="OrthoDB" id="5987268at2759"/>
<sequence>MSSKASAKNVLFRDPKSFVAGEVHKHLSRWREILEPNPKSKEILSYIENRVRVHEFIVPFRGDYQGKFYNSAFPPRYSCVNNKSCRGFESFITSTVSERIRNGSISVWGKVGACEPPHLVMPLTVEPSKPRLCHDERYLNLWTKDLPFRLDYISDLPRYVGKGHFQSTMDDKSGYDHIELSEESRTLFGFEWEGWFFVYNTIPFGWKASAYLYHSIGMAATSHIRALGVPCSQYIDDRHIGQLSTRTGSTLEFSDLELAEAAIFIAATTLVSLGYFIGLAKSSLSPSRTVKFLGFLVDSERQAFIIPEDKKIKFANLREAILSNRAVSVKTLQRLAGKISSFCIAVPAALLYAREIFRAIP</sequence>
<protein>
    <recommendedName>
        <fullName evidence="1">Reverse transcriptase domain-containing protein</fullName>
    </recommendedName>
</protein>
<dbReference type="OMA" id="WKASAYL"/>
<proteinExistence type="predicted"/>
<keyword evidence="3" id="KW-1185">Reference proteome</keyword>
<dbReference type="Proteomes" id="UP000887567">
    <property type="component" value="Unplaced"/>
</dbReference>
<dbReference type="Pfam" id="PF00078">
    <property type="entry name" value="RVT_1"/>
    <property type="match status" value="1"/>
</dbReference>
<dbReference type="SUPFAM" id="SSF56672">
    <property type="entry name" value="DNA/RNA polymerases"/>
    <property type="match status" value="1"/>
</dbReference>
<feature type="domain" description="Reverse transcriptase" evidence="1">
    <location>
        <begin position="164"/>
        <end position="295"/>
    </location>
</feature>
<evidence type="ECO:0000313" key="2">
    <source>
        <dbReference type="EnsemblMetazoa" id="XP_020907079.1"/>
    </source>
</evidence>
<dbReference type="Gene3D" id="3.30.70.270">
    <property type="match status" value="1"/>
</dbReference>